<dbReference type="GO" id="GO:0000915">
    <property type="term" value="P:actomyosin contractile ring assembly"/>
    <property type="evidence" value="ECO:0007669"/>
    <property type="project" value="TreeGrafter"/>
</dbReference>
<dbReference type="PANTHER" id="PTHR21538:SF24">
    <property type="entry name" value="PH DOMAIN-CONTAINING PROTEIN"/>
    <property type="match status" value="1"/>
</dbReference>
<dbReference type="PANTHER" id="PTHR21538">
    <property type="entry name" value="ANILLIN/RHOTEKIN RTKN"/>
    <property type="match status" value="1"/>
</dbReference>
<dbReference type="Gene3D" id="2.30.29.30">
    <property type="entry name" value="Pleckstrin-homology domain (PH domain)/Phosphotyrosine-binding domain (PTB)"/>
    <property type="match status" value="1"/>
</dbReference>
<dbReference type="Proteomes" id="UP001152795">
    <property type="component" value="Unassembled WGS sequence"/>
</dbReference>
<feature type="region of interest" description="Disordered" evidence="1">
    <location>
        <begin position="379"/>
        <end position="426"/>
    </location>
</feature>
<dbReference type="CDD" id="cd00821">
    <property type="entry name" value="PH"/>
    <property type="match status" value="1"/>
</dbReference>
<accession>A0A7D9HII3</accession>
<dbReference type="InterPro" id="IPR051364">
    <property type="entry name" value="Cytokinesis/Rho-signaling"/>
</dbReference>
<feature type="compositionally biased region" description="Basic and acidic residues" evidence="1">
    <location>
        <begin position="398"/>
        <end position="423"/>
    </location>
</feature>
<dbReference type="InterPro" id="IPR011993">
    <property type="entry name" value="PH-like_dom_sf"/>
</dbReference>
<dbReference type="GO" id="GO:0005826">
    <property type="term" value="C:actomyosin contractile ring"/>
    <property type="evidence" value="ECO:0007669"/>
    <property type="project" value="TreeGrafter"/>
</dbReference>
<sequence length="458" mass="51916">MKEVLCKRKLWSRRQNVDVLNSTEIALAVNACWLFKSGERLPVPCQGKVSISDIRVPLMWNEEEHFRAKESISEISRTYHVFCILKLGGQVQETSLVEVDQSSTDVTLDDVVVFDNVDPDFKLNIEIYYTTTSTNDVHSGHKKHVHRTNSDGSFGPKYVLAGHASLGVDDVDGGIKIHDIKKGAVGASPTASAVTADASHTANLPLWSQFCCRLAATPHCTEHDGIQGVLFLQGMTHRKPSWTKCWCRLQKARIECWDSEEESKDPEGKPKNVIKLNKGMEVDENLQGNCEYHHIIILTCTNDEKEPVFACESEEDFHKWKKVLRQALVDLRAWKQTYKYNIVLTDPTPRKLPVFSRMSLYDQIDVEITVDDDLEEDITHSISERNGKKSGSVSSESPRSRKSSEHLGEVERRLRASSKDSTDSHLQLSQKYVEEVLSKFSSLKRTRTSCNDHKMITR</sequence>
<dbReference type="SUPFAM" id="SSF50729">
    <property type="entry name" value="PH domain-like"/>
    <property type="match status" value="1"/>
</dbReference>
<dbReference type="AlphaFoldDB" id="A0A7D9HII3"/>
<dbReference type="Pfam" id="PF08174">
    <property type="entry name" value="Anillin"/>
    <property type="match status" value="1"/>
</dbReference>
<dbReference type="EMBL" id="CACRXK020000652">
    <property type="protein sequence ID" value="CAB3983753.1"/>
    <property type="molecule type" value="Genomic_DNA"/>
</dbReference>
<dbReference type="SMART" id="SM00233">
    <property type="entry name" value="PH"/>
    <property type="match status" value="1"/>
</dbReference>
<evidence type="ECO:0000313" key="3">
    <source>
        <dbReference type="Proteomes" id="UP001152795"/>
    </source>
</evidence>
<dbReference type="OrthoDB" id="5817051at2759"/>
<dbReference type="Pfam" id="PF00169">
    <property type="entry name" value="PH"/>
    <property type="match status" value="1"/>
</dbReference>
<keyword evidence="3" id="KW-1185">Reference proteome</keyword>
<proteinExistence type="predicted"/>
<dbReference type="InterPro" id="IPR001849">
    <property type="entry name" value="PH_domain"/>
</dbReference>
<protein>
    <submittedName>
        <fullName evidence="2">Uncharacterized protein</fullName>
    </submittedName>
</protein>
<dbReference type="InterPro" id="IPR012966">
    <property type="entry name" value="AHD"/>
</dbReference>
<gene>
    <name evidence="2" type="ORF">PACLA_8A040285</name>
</gene>
<dbReference type="PROSITE" id="PS50003">
    <property type="entry name" value="PH_DOMAIN"/>
    <property type="match status" value="1"/>
</dbReference>
<dbReference type="GO" id="GO:0031106">
    <property type="term" value="P:septin ring organization"/>
    <property type="evidence" value="ECO:0007669"/>
    <property type="project" value="TreeGrafter"/>
</dbReference>
<evidence type="ECO:0000256" key="1">
    <source>
        <dbReference type="SAM" id="MobiDB-lite"/>
    </source>
</evidence>
<organism evidence="2 3">
    <name type="scientific">Paramuricea clavata</name>
    <name type="common">Red gorgonian</name>
    <name type="synonym">Violescent sea-whip</name>
    <dbReference type="NCBI Taxonomy" id="317549"/>
    <lineage>
        <taxon>Eukaryota</taxon>
        <taxon>Metazoa</taxon>
        <taxon>Cnidaria</taxon>
        <taxon>Anthozoa</taxon>
        <taxon>Octocorallia</taxon>
        <taxon>Malacalcyonacea</taxon>
        <taxon>Plexauridae</taxon>
        <taxon>Paramuricea</taxon>
    </lineage>
</organism>
<comment type="caution">
    <text evidence="2">The sequence shown here is derived from an EMBL/GenBank/DDBJ whole genome shotgun (WGS) entry which is preliminary data.</text>
</comment>
<dbReference type="GO" id="GO:0000281">
    <property type="term" value="P:mitotic cytokinesis"/>
    <property type="evidence" value="ECO:0007669"/>
    <property type="project" value="TreeGrafter"/>
</dbReference>
<evidence type="ECO:0000313" key="2">
    <source>
        <dbReference type="EMBL" id="CAB3983753.1"/>
    </source>
</evidence>
<reference evidence="2" key="1">
    <citation type="submission" date="2020-04" db="EMBL/GenBank/DDBJ databases">
        <authorList>
            <person name="Alioto T."/>
            <person name="Alioto T."/>
            <person name="Gomez Garrido J."/>
        </authorList>
    </citation>
    <scope>NUCLEOTIDE SEQUENCE</scope>
    <source>
        <strain evidence="2">A484AB</strain>
    </source>
</reference>
<name>A0A7D9HII3_PARCT</name>